<feature type="transmembrane region" description="Helical" evidence="1">
    <location>
        <begin position="85"/>
        <end position="104"/>
    </location>
</feature>
<dbReference type="OrthoDB" id="7594268at2"/>
<name>A0A844XV81_9SPHN</name>
<feature type="transmembrane region" description="Helical" evidence="1">
    <location>
        <begin position="12"/>
        <end position="30"/>
    </location>
</feature>
<evidence type="ECO:0000313" key="3">
    <source>
        <dbReference type="Proteomes" id="UP000444185"/>
    </source>
</evidence>
<gene>
    <name evidence="2" type="ORF">GRI42_00225</name>
</gene>
<feature type="transmembrane region" description="Helical" evidence="1">
    <location>
        <begin position="119"/>
        <end position="141"/>
    </location>
</feature>
<keyword evidence="1" id="KW-0472">Membrane</keyword>
<feature type="transmembrane region" description="Helical" evidence="1">
    <location>
        <begin position="42"/>
        <end position="65"/>
    </location>
</feature>
<comment type="caution">
    <text evidence="2">The sequence shown here is derived from an EMBL/GenBank/DDBJ whole genome shotgun (WGS) entry which is preliminary data.</text>
</comment>
<keyword evidence="3" id="KW-1185">Reference proteome</keyword>
<evidence type="ECO:0000256" key="1">
    <source>
        <dbReference type="SAM" id="Phobius"/>
    </source>
</evidence>
<sequence length="151" mass="16547">MEKEVVTTQGSPVIWLAIHGFLVAFVWEMFQMPFYEMEAETPWAATKVCGAASLGDAGIMVAAAWVTDRVSKGSLWMEKPSRSAILIYLGAGIGVTIAIEWLAVRSGWGWKYSSLMPEIFGIGLVPLAMWIVVPSLSLFLCRQIVGSRSAF</sequence>
<organism evidence="2 3">
    <name type="scientific">Qipengyuania gaetbuli</name>
    <dbReference type="NCBI Taxonomy" id="266952"/>
    <lineage>
        <taxon>Bacteria</taxon>
        <taxon>Pseudomonadati</taxon>
        <taxon>Pseudomonadota</taxon>
        <taxon>Alphaproteobacteria</taxon>
        <taxon>Sphingomonadales</taxon>
        <taxon>Erythrobacteraceae</taxon>
        <taxon>Qipengyuania</taxon>
    </lineage>
</organism>
<keyword evidence="1" id="KW-0812">Transmembrane</keyword>
<dbReference type="Proteomes" id="UP000444185">
    <property type="component" value="Unassembled WGS sequence"/>
</dbReference>
<proteinExistence type="predicted"/>
<protein>
    <submittedName>
        <fullName evidence="2">Uncharacterized protein</fullName>
    </submittedName>
</protein>
<reference evidence="2 3" key="1">
    <citation type="submission" date="2019-12" db="EMBL/GenBank/DDBJ databases">
        <title>Genomic-based taxomic classification of the family Erythrobacteraceae.</title>
        <authorList>
            <person name="Xu L."/>
        </authorList>
    </citation>
    <scope>NUCLEOTIDE SEQUENCE [LARGE SCALE GENOMIC DNA]</scope>
    <source>
        <strain evidence="2 3">DSM 16225</strain>
    </source>
</reference>
<dbReference type="EMBL" id="WTYF01000002">
    <property type="protein sequence ID" value="MXO49730.1"/>
    <property type="molecule type" value="Genomic_DNA"/>
</dbReference>
<evidence type="ECO:0000313" key="2">
    <source>
        <dbReference type="EMBL" id="MXO49730.1"/>
    </source>
</evidence>
<dbReference type="RefSeq" id="WP_160606074.1">
    <property type="nucleotide sequence ID" value="NZ_WTYF01000002.1"/>
</dbReference>
<keyword evidence="1" id="KW-1133">Transmembrane helix</keyword>
<dbReference type="AlphaFoldDB" id="A0A844XV81"/>
<accession>A0A844XV81</accession>